<dbReference type="KEGG" id="siw:GH266_08625"/>
<dbReference type="InterPro" id="IPR027379">
    <property type="entry name" value="CLS_N"/>
</dbReference>
<sequence length="63" mass="6494">MGIEVGGLLGLIILVLDVYAIIKIVGSGASTLAKVIWVVLILALPVLGFLIWLVAGPSRPATV</sequence>
<proteinExistence type="predicted"/>
<gene>
    <name evidence="8" type="ORF">GH266_08625</name>
</gene>
<evidence type="ECO:0000313" key="9">
    <source>
        <dbReference type="Proteomes" id="UP000435648"/>
    </source>
</evidence>
<organism evidence="8 9">
    <name type="scientific">Stappia indica</name>
    <dbReference type="NCBI Taxonomy" id="538381"/>
    <lineage>
        <taxon>Bacteria</taxon>
        <taxon>Pseudomonadati</taxon>
        <taxon>Pseudomonadota</taxon>
        <taxon>Alphaproteobacteria</taxon>
        <taxon>Hyphomicrobiales</taxon>
        <taxon>Stappiaceae</taxon>
        <taxon>Stappia</taxon>
    </lineage>
</organism>
<evidence type="ECO:0000256" key="6">
    <source>
        <dbReference type="SAM" id="Phobius"/>
    </source>
</evidence>
<protein>
    <recommendedName>
        <fullName evidence="7">Cardiolipin synthase N-terminal domain-containing protein</fullName>
    </recommendedName>
</protein>
<dbReference type="Pfam" id="PF13396">
    <property type="entry name" value="PLDc_N"/>
    <property type="match status" value="1"/>
</dbReference>
<dbReference type="GO" id="GO:0005886">
    <property type="term" value="C:plasma membrane"/>
    <property type="evidence" value="ECO:0007669"/>
    <property type="project" value="UniProtKB-SubCell"/>
</dbReference>
<accession>A0A857C6S7</accession>
<dbReference type="EMBL" id="CP046908">
    <property type="protein sequence ID" value="QGZ34565.1"/>
    <property type="molecule type" value="Genomic_DNA"/>
</dbReference>
<comment type="subcellular location">
    <subcellularLocation>
        <location evidence="1">Cell membrane</location>
        <topology evidence="1">Multi-pass membrane protein</topology>
    </subcellularLocation>
</comment>
<evidence type="ECO:0000256" key="5">
    <source>
        <dbReference type="ARBA" id="ARBA00023136"/>
    </source>
</evidence>
<evidence type="ECO:0000256" key="4">
    <source>
        <dbReference type="ARBA" id="ARBA00022989"/>
    </source>
</evidence>
<keyword evidence="3 6" id="KW-0812">Transmembrane</keyword>
<evidence type="ECO:0000313" key="8">
    <source>
        <dbReference type="EMBL" id="QGZ34565.1"/>
    </source>
</evidence>
<evidence type="ECO:0000259" key="7">
    <source>
        <dbReference type="Pfam" id="PF13396"/>
    </source>
</evidence>
<evidence type="ECO:0000256" key="1">
    <source>
        <dbReference type="ARBA" id="ARBA00004651"/>
    </source>
</evidence>
<dbReference type="OrthoDB" id="8455471at2"/>
<feature type="transmembrane region" description="Helical" evidence="6">
    <location>
        <begin position="36"/>
        <end position="55"/>
    </location>
</feature>
<dbReference type="Proteomes" id="UP000435648">
    <property type="component" value="Chromosome"/>
</dbReference>
<feature type="domain" description="Cardiolipin synthase N-terminal" evidence="7">
    <location>
        <begin position="15"/>
        <end position="57"/>
    </location>
</feature>
<evidence type="ECO:0000256" key="2">
    <source>
        <dbReference type="ARBA" id="ARBA00022475"/>
    </source>
</evidence>
<dbReference type="RefSeq" id="WP_158193531.1">
    <property type="nucleotide sequence ID" value="NZ_CP046908.1"/>
</dbReference>
<keyword evidence="4 6" id="KW-1133">Transmembrane helix</keyword>
<evidence type="ECO:0000256" key="3">
    <source>
        <dbReference type="ARBA" id="ARBA00022692"/>
    </source>
</evidence>
<reference evidence="8 9" key="1">
    <citation type="submission" date="2019-12" db="EMBL/GenBank/DDBJ databases">
        <title>The genome of Stappia indica PHM037.</title>
        <authorList>
            <person name="Kacar D."/>
            <person name="Galan B."/>
            <person name="Canedo L."/>
            <person name="Rodriguez P."/>
            <person name="de la Calle F."/>
            <person name="Garcia J.L."/>
        </authorList>
    </citation>
    <scope>NUCLEOTIDE SEQUENCE [LARGE SCALE GENOMIC DNA]</scope>
    <source>
        <strain evidence="8 9">PHM037</strain>
    </source>
</reference>
<keyword evidence="5 6" id="KW-0472">Membrane</keyword>
<name>A0A857C6S7_9HYPH</name>
<keyword evidence="2" id="KW-1003">Cell membrane</keyword>
<dbReference type="AlphaFoldDB" id="A0A857C6S7"/>